<keyword evidence="2" id="KW-1185">Reference proteome</keyword>
<sequence length="79" mass="9385">MRNEKKMKKTHNWAIIVFVRFFDFPFLTVKTPKNTNVLSAKFGFKCDSNGYIGREYAESKEARRTLWNNLKIIVGSCYW</sequence>
<gene>
    <name evidence="1" type="ORF">GCM10007362_17780</name>
</gene>
<accession>A0ABQ1ZTX0</accession>
<protein>
    <submittedName>
        <fullName evidence="1">Uncharacterized protein</fullName>
    </submittedName>
</protein>
<organism evidence="1 2">
    <name type="scientific">Saccharibacillus endophyticus</name>
    <dbReference type="NCBI Taxonomy" id="2060666"/>
    <lineage>
        <taxon>Bacteria</taxon>
        <taxon>Bacillati</taxon>
        <taxon>Bacillota</taxon>
        <taxon>Bacilli</taxon>
        <taxon>Bacillales</taxon>
        <taxon>Paenibacillaceae</taxon>
        <taxon>Saccharibacillus</taxon>
    </lineage>
</organism>
<reference evidence="2" key="1">
    <citation type="journal article" date="2019" name="Int. J. Syst. Evol. Microbiol.">
        <title>The Global Catalogue of Microorganisms (GCM) 10K type strain sequencing project: providing services to taxonomists for standard genome sequencing and annotation.</title>
        <authorList>
            <consortium name="The Broad Institute Genomics Platform"/>
            <consortium name="The Broad Institute Genome Sequencing Center for Infectious Disease"/>
            <person name="Wu L."/>
            <person name="Ma J."/>
        </authorList>
    </citation>
    <scope>NUCLEOTIDE SEQUENCE [LARGE SCALE GENOMIC DNA]</scope>
    <source>
        <strain evidence="2">CCM 8702</strain>
    </source>
</reference>
<evidence type="ECO:0000313" key="1">
    <source>
        <dbReference type="EMBL" id="GGH76079.1"/>
    </source>
</evidence>
<dbReference type="Proteomes" id="UP000605427">
    <property type="component" value="Unassembled WGS sequence"/>
</dbReference>
<proteinExistence type="predicted"/>
<name>A0ABQ1ZTX0_9BACL</name>
<comment type="caution">
    <text evidence="1">The sequence shown here is derived from an EMBL/GenBank/DDBJ whole genome shotgun (WGS) entry which is preliminary data.</text>
</comment>
<evidence type="ECO:0000313" key="2">
    <source>
        <dbReference type="Proteomes" id="UP000605427"/>
    </source>
</evidence>
<dbReference type="EMBL" id="BMDD01000002">
    <property type="protein sequence ID" value="GGH76079.1"/>
    <property type="molecule type" value="Genomic_DNA"/>
</dbReference>